<dbReference type="GeneID" id="38279129"/>
<evidence type="ECO:0000256" key="10">
    <source>
        <dbReference type="SAM" id="Coils"/>
    </source>
</evidence>
<keyword evidence="12" id="KW-0150">Chloroplast</keyword>
<feature type="domain" description="ATP synthase F1 complex delta/epsilon subunit N-terminal" evidence="11">
    <location>
        <begin position="3"/>
        <end position="80"/>
    </location>
</feature>
<keyword evidence="8 9" id="KW-0793">Thylakoid</keyword>
<evidence type="ECO:0000256" key="8">
    <source>
        <dbReference type="HAMAP-Rule" id="MF_00530"/>
    </source>
</evidence>
<dbReference type="EMBL" id="MH591107">
    <property type="protein sequence ID" value="AYC65229.1"/>
    <property type="molecule type" value="Genomic_DNA"/>
</dbReference>
<dbReference type="InterPro" id="IPR020546">
    <property type="entry name" value="ATP_synth_F1_dsu/esu_N"/>
</dbReference>
<keyword evidence="4 8" id="KW-0406">Ion transport</keyword>
<dbReference type="GO" id="GO:0005524">
    <property type="term" value="F:ATP binding"/>
    <property type="evidence" value="ECO:0007669"/>
    <property type="project" value="UniProtKB-UniRule"/>
</dbReference>
<keyword evidence="5 8" id="KW-0472">Membrane</keyword>
<evidence type="ECO:0000259" key="11">
    <source>
        <dbReference type="Pfam" id="PF02823"/>
    </source>
</evidence>
<evidence type="ECO:0000256" key="1">
    <source>
        <dbReference type="ARBA" id="ARBA00004170"/>
    </source>
</evidence>
<dbReference type="AlphaFoldDB" id="A0A386B0L2"/>
<evidence type="ECO:0000256" key="9">
    <source>
        <dbReference type="RuleBase" id="RU003655"/>
    </source>
</evidence>
<evidence type="ECO:0000256" key="4">
    <source>
        <dbReference type="ARBA" id="ARBA00023065"/>
    </source>
</evidence>
<evidence type="ECO:0000256" key="2">
    <source>
        <dbReference type="ARBA" id="ARBA00005712"/>
    </source>
</evidence>
<reference evidence="12" key="1">
    <citation type="submission" date="2018-07" db="EMBL/GenBank/DDBJ databases">
        <authorList>
            <person name="Quirk P.G."/>
            <person name="Krulwich T.A."/>
        </authorList>
    </citation>
    <scope>NUCLEOTIDE SEQUENCE</scope>
</reference>
<dbReference type="Gene3D" id="2.60.15.10">
    <property type="entry name" value="F0F1 ATP synthase delta/epsilon subunit, N-terminal"/>
    <property type="match status" value="1"/>
</dbReference>
<feature type="coiled-coil region" evidence="10">
    <location>
        <begin position="89"/>
        <end position="116"/>
    </location>
</feature>
<keyword evidence="9 12" id="KW-0934">Plastid</keyword>
<accession>A0A386B0L2</accession>
<comment type="subcellular location">
    <subcellularLocation>
        <location evidence="1">Membrane</location>
        <topology evidence="1">Peripheral membrane protein</topology>
    </subcellularLocation>
    <subcellularLocation>
        <location evidence="8">Plastid</location>
        <location evidence="8">Chloroplast thylakoid membrane</location>
        <topology evidence="8">Peripheral membrane protein</topology>
    </subcellularLocation>
</comment>
<comment type="similarity">
    <text evidence="2 8 9">Belongs to the ATPase epsilon chain family.</text>
</comment>
<keyword evidence="10" id="KW-0175">Coiled coil</keyword>
<protein>
    <recommendedName>
        <fullName evidence="8 9">ATP synthase epsilon chain, chloroplastic</fullName>
    </recommendedName>
    <alternativeName>
        <fullName evidence="8">ATP synthase F1 sector epsilon subunit</fullName>
    </alternativeName>
    <alternativeName>
        <fullName evidence="8">F-ATPase epsilon subunit</fullName>
    </alternativeName>
</protein>
<dbReference type="InterPro" id="IPR036771">
    <property type="entry name" value="ATPsynth_dsu/esu_N"/>
</dbReference>
<keyword evidence="6 8" id="KW-0139">CF(1)</keyword>
<proteinExistence type="inferred from homology"/>
<dbReference type="RefSeq" id="YP_009519279.1">
    <property type="nucleotide sequence ID" value="NC_039524.1"/>
</dbReference>
<evidence type="ECO:0000313" key="12">
    <source>
        <dbReference type="EMBL" id="AYC65229.1"/>
    </source>
</evidence>
<dbReference type="InterPro" id="IPR001469">
    <property type="entry name" value="ATP_synth_F1_dsu/esu"/>
</dbReference>
<evidence type="ECO:0000256" key="7">
    <source>
        <dbReference type="ARBA" id="ARBA00023310"/>
    </source>
</evidence>
<name>A0A386B0L2_CODAR</name>
<dbReference type="Pfam" id="PF02823">
    <property type="entry name" value="ATP-synt_DE_N"/>
    <property type="match status" value="1"/>
</dbReference>
<keyword evidence="3 8" id="KW-0813">Transport</keyword>
<gene>
    <name evidence="8 12" type="primary">atpE</name>
</gene>
<dbReference type="CDD" id="cd12152">
    <property type="entry name" value="F1-ATPase_delta"/>
    <property type="match status" value="1"/>
</dbReference>
<evidence type="ECO:0000256" key="5">
    <source>
        <dbReference type="ARBA" id="ARBA00023136"/>
    </source>
</evidence>
<evidence type="ECO:0000256" key="3">
    <source>
        <dbReference type="ARBA" id="ARBA00022448"/>
    </source>
</evidence>
<dbReference type="SUPFAM" id="SSF51344">
    <property type="entry name" value="Epsilon subunit of F1F0-ATP synthase N-terminal domain"/>
    <property type="match status" value="1"/>
</dbReference>
<dbReference type="NCBIfam" id="TIGR01216">
    <property type="entry name" value="ATP_synt_epsi"/>
    <property type="match status" value="1"/>
</dbReference>
<organism evidence="12">
    <name type="scientific">Codium arabicum</name>
    <name type="common">Green alga</name>
    <dbReference type="NCBI Taxonomy" id="221038"/>
    <lineage>
        <taxon>Eukaryota</taxon>
        <taxon>Viridiplantae</taxon>
        <taxon>Chlorophyta</taxon>
        <taxon>core chlorophytes</taxon>
        <taxon>Ulvophyceae</taxon>
        <taxon>TCBD clade</taxon>
        <taxon>Bryopsidales</taxon>
        <taxon>Bryopsidineae</taxon>
        <taxon>Codiaceae</taxon>
        <taxon>Codium</taxon>
    </lineage>
</organism>
<keyword evidence="8 9" id="KW-0375">Hydrogen ion transport</keyword>
<dbReference type="HAMAP" id="MF_00530">
    <property type="entry name" value="ATP_synth_epsil_bac"/>
    <property type="match status" value="1"/>
</dbReference>
<dbReference type="GO" id="GO:0009535">
    <property type="term" value="C:chloroplast thylakoid membrane"/>
    <property type="evidence" value="ECO:0007669"/>
    <property type="project" value="UniProtKB-SubCell"/>
</dbReference>
<dbReference type="PANTHER" id="PTHR13822:SF10">
    <property type="entry name" value="ATP SYNTHASE EPSILON CHAIN, CHLOROPLASTIC"/>
    <property type="match status" value="1"/>
</dbReference>
<keyword evidence="7 8" id="KW-0066">ATP synthesis</keyword>
<sequence length="130" mass="14877">MILNICVITPENIFLNQQVEEIILPTNTGQMGILSNHAPLITALDIGVMLFRKQKKWTSLILLGGFALIKQNKVTILVNEVETTQQIDKTRLQNEFVIAKQNLEQAINKKQKVEANFIFKRARARYQSIQ</sequence>
<reference evidence="12" key="2">
    <citation type="journal article" date="2019" name="Mol. Phylogenet. Evol.">
        <title>Reassessment of the classification of bryopsidales (chlorophyta) based on chloroplast phylogenomic analyses.</title>
        <authorList>
            <person name="Cremen M.C."/>
            <person name="Leliaert F."/>
            <person name="West J."/>
            <person name="Lam D.W."/>
            <person name="Shimada S."/>
            <person name="Lopez-Bautista J.M."/>
            <person name="Verbruggen H."/>
        </authorList>
    </citation>
    <scope>NUCLEOTIDE SEQUENCE</scope>
</reference>
<dbReference type="Gene3D" id="6.10.140.480">
    <property type="match status" value="1"/>
</dbReference>
<dbReference type="GO" id="GO:0046933">
    <property type="term" value="F:proton-transporting ATP synthase activity, rotational mechanism"/>
    <property type="evidence" value="ECO:0007669"/>
    <property type="project" value="UniProtKB-UniRule"/>
</dbReference>
<dbReference type="PANTHER" id="PTHR13822">
    <property type="entry name" value="ATP SYNTHASE DELTA/EPSILON CHAIN"/>
    <property type="match status" value="1"/>
</dbReference>
<evidence type="ECO:0000256" key="6">
    <source>
        <dbReference type="ARBA" id="ARBA00023196"/>
    </source>
</evidence>
<geneLocation type="chloroplast" evidence="12"/>
<comment type="subunit">
    <text evidence="8 9">F-type ATPases have 2 components, CF(1) - the catalytic core - and CF(0) - the membrane proton channel. CF(1) has five subunits: alpha(3), beta(3), gamma(1), delta(1), epsilon(1). CF(0) has three main subunits: a, b and c.</text>
</comment>
<dbReference type="GO" id="GO:0045259">
    <property type="term" value="C:proton-transporting ATP synthase complex"/>
    <property type="evidence" value="ECO:0007669"/>
    <property type="project" value="UniProtKB-KW"/>
</dbReference>
<comment type="function">
    <text evidence="8 9">Produces ATP from ADP in the presence of a proton gradient across the membrane.</text>
</comment>